<keyword evidence="1" id="KW-1133">Transmembrane helix</keyword>
<evidence type="ECO:0000256" key="1">
    <source>
        <dbReference type="SAM" id="Phobius"/>
    </source>
</evidence>
<protein>
    <recommendedName>
        <fullName evidence="4">Odorant receptor</fullName>
    </recommendedName>
</protein>
<dbReference type="Proteomes" id="UP001054945">
    <property type="component" value="Unassembled WGS sequence"/>
</dbReference>
<keyword evidence="1" id="KW-0472">Membrane</keyword>
<feature type="transmembrane region" description="Helical" evidence="1">
    <location>
        <begin position="91"/>
        <end position="111"/>
    </location>
</feature>
<sequence length="422" mass="47662">MEMRKFSFRKQITSKISTFPVSEQRKKHSRDRLFITRAFYFVAFVFPIEFKQAVARKFFRKLLEYTGTLLLCIYILCDIRNIYKMLGYMPVGAVCSAFLTDVFSVTIRMALIHKRHDIFSAITYLQDVHTHFGVLKCVSYRTCIATGIAASCFIPLSLFWYTVTMCLPGSEKVLRFYTAHTFLGWSSTTNGTTAFSSSFRTTLCFQGRLAGEPGSVTAAVVPVRIHDFFHIQCHHLLADVRFHVCPDRDAGHADHPHADDDHRILHDKLSGGRSARRGKKGEKLGVRRGFEIRIFRSRDQVSVADDGGGVSVRSGCDGLGHVLPQAKFLAEDYKWNVYLCDTFVSGGEPNSAQIKSRLNLLSNGSASTHIERLQLYASFLDENSGKFPNTQVTAFFQVVLLKGNSVSKTGKLRSFLDRVFFH</sequence>
<dbReference type="AlphaFoldDB" id="A0AAV4Y1S0"/>
<feature type="transmembrane region" description="Helical" evidence="1">
    <location>
        <begin position="33"/>
        <end position="50"/>
    </location>
</feature>
<comment type="caution">
    <text evidence="2">The sequence shown here is derived from an EMBL/GenBank/DDBJ whole genome shotgun (WGS) entry which is preliminary data.</text>
</comment>
<keyword evidence="1" id="KW-0812">Transmembrane</keyword>
<dbReference type="EMBL" id="BPLR01001146">
    <property type="protein sequence ID" value="GIZ00386.1"/>
    <property type="molecule type" value="Genomic_DNA"/>
</dbReference>
<proteinExistence type="predicted"/>
<evidence type="ECO:0000313" key="3">
    <source>
        <dbReference type="Proteomes" id="UP001054945"/>
    </source>
</evidence>
<evidence type="ECO:0000313" key="2">
    <source>
        <dbReference type="EMBL" id="GIZ00386.1"/>
    </source>
</evidence>
<accession>A0AAV4Y1S0</accession>
<name>A0AAV4Y1S0_CAEEX</name>
<organism evidence="2 3">
    <name type="scientific">Caerostris extrusa</name>
    <name type="common">Bark spider</name>
    <name type="synonym">Caerostris bankana</name>
    <dbReference type="NCBI Taxonomy" id="172846"/>
    <lineage>
        <taxon>Eukaryota</taxon>
        <taxon>Metazoa</taxon>
        <taxon>Ecdysozoa</taxon>
        <taxon>Arthropoda</taxon>
        <taxon>Chelicerata</taxon>
        <taxon>Arachnida</taxon>
        <taxon>Araneae</taxon>
        <taxon>Araneomorphae</taxon>
        <taxon>Entelegynae</taxon>
        <taxon>Araneoidea</taxon>
        <taxon>Araneidae</taxon>
        <taxon>Caerostris</taxon>
    </lineage>
</organism>
<keyword evidence="3" id="KW-1185">Reference proteome</keyword>
<gene>
    <name evidence="2" type="primary">AVEN_106029_1</name>
    <name evidence="2" type="ORF">CEXT_595961</name>
</gene>
<evidence type="ECO:0008006" key="4">
    <source>
        <dbReference type="Google" id="ProtNLM"/>
    </source>
</evidence>
<reference evidence="2 3" key="1">
    <citation type="submission" date="2021-06" db="EMBL/GenBank/DDBJ databases">
        <title>Caerostris extrusa draft genome.</title>
        <authorList>
            <person name="Kono N."/>
            <person name="Arakawa K."/>
        </authorList>
    </citation>
    <scope>NUCLEOTIDE SEQUENCE [LARGE SCALE GENOMIC DNA]</scope>
</reference>